<gene>
    <name evidence="1" type="ORF">RPERSI_LOCUS14133</name>
</gene>
<feature type="non-terminal residue" evidence="1">
    <location>
        <position position="1"/>
    </location>
</feature>
<reference evidence="1" key="1">
    <citation type="submission" date="2021-06" db="EMBL/GenBank/DDBJ databases">
        <authorList>
            <person name="Kallberg Y."/>
            <person name="Tangrot J."/>
            <person name="Rosling A."/>
        </authorList>
    </citation>
    <scope>NUCLEOTIDE SEQUENCE</scope>
    <source>
        <strain evidence="1">MA461A</strain>
    </source>
</reference>
<dbReference type="Proteomes" id="UP000789920">
    <property type="component" value="Unassembled WGS sequence"/>
</dbReference>
<feature type="non-terminal residue" evidence="1">
    <location>
        <position position="319"/>
    </location>
</feature>
<organism evidence="1 2">
    <name type="scientific">Racocetra persica</name>
    <dbReference type="NCBI Taxonomy" id="160502"/>
    <lineage>
        <taxon>Eukaryota</taxon>
        <taxon>Fungi</taxon>
        <taxon>Fungi incertae sedis</taxon>
        <taxon>Mucoromycota</taxon>
        <taxon>Glomeromycotina</taxon>
        <taxon>Glomeromycetes</taxon>
        <taxon>Diversisporales</taxon>
        <taxon>Gigasporaceae</taxon>
        <taxon>Racocetra</taxon>
    </lineage>
</organism>
<name>A0ACA9QHH4_9GLOM</name>
<comment type="caution">
    <text evidence="1">The sequence shown here is derived from an EMBL/GenBank/DDBJ whole genome shotgun (WGS) entry which is preliminary data.</text>
</comment>
<sequence length="319" mass="37873">RKKVKPFWEGITNEIQVMKEEPRTDKIYQRILEIVDKYNYSNEYSIESYANVEGINTNVRNALNNIKNLKDCEMNETAKCICETIYYMDLKKDDPLLSGIIDLRSIPVQLKSHLIERKLWDSVNKEIYLEEVPEDYTNYIRCIVTNDDDRISDKFYDPIFKEELKMYRAIRALLYSFSSYRFRRSQVICNDDIILESTWNHQIINPIIEFLLNDIERLTYQWDNGVILSTVHERGLQKKGDFYSYFPSHQIIDNKRSVENVILPIEAGPNLLCETQNLFKVLYNFQQRLKEMVTLLDKMDKTAQYDGPKTPNSNFKVHI</sequence>
<evidence type="ECO:0000313" key="1">
    <source>
        <dbReference type="EMBL" id="CAG8750466.1"/>
    </source>
</evidence>
<accession>A0ACA9QHH4</accession>
<evidence type="ECO:0000313" key="2">
    <source>
        <dbReference type="Proteomes" id="UP000789920"/>
    </source>
</evidence>
<proteinExistence type="predicted"/>
<keyword evidence="2" id="KW-1185">Reference proteome</keyword>
<dbReference type="EMBL" id="CAJVQC010032195">
    <property type="protein sequence ID" value="CAG8750466.1"/>
    <property type="molecule type" value="Genomic_DNA"/>
</dbReference>
<protein>
    <submittedName>
        <fullName evidence="1">33930_t:CDS:1</fullName>
    </submittedName>
</protein>